<feature type="domain" description="Polysaccharide export protein N-terminal" evidence="16">
    <location>
        <begin position="146"/>
        <end position="210"/>
    </location>
</feature>
<keyword evidence="13" id="KW-0998">Cell outer membrane</keyword>
<keyword evidence="4" id="KW-1134">Transmembrane beta strand</keyword>
<dbReference type="Pfam" id="PF22461">
    <property type="entry name" value="SLBB_2"/>
    <property type="match status" value="1"/>
</dbReference>
<evidence type="ECO:0000256" key="14">
    <source>
        <dbReference type="ARBA" id="ARBA00023288"/>
    </source>
</evidence>
<gene>
    <name evidence="19" type="ORF">CLV32_3923</name>
</gene>
<dbReference type="InterPro" id="IPR019554">
    <property type="entry name" value="Soluble_ligand-bd"/>
</dbReference>
<keyword evidence="11 15" id="KW-0472">Membrane</keyword>
<feature type="transmembrane region" description="Helical" evidence="15">
    <location>
        <begin position="750"/>
        <end position="768"/>
    </location>
</feature>
<dbReference type="Proteomes" id="UP000295499">
    <property type="component" value="Unassembled WGS sequence"/>
</dbReference>
<keyword evidence="8" id="KW-0625">Polysaccharide transport</keyword>
<keyword evidence="10" id="KW-0626">Porin</keyword>
<comment type="similarity">
    <text evidence="2">Belongs to the BexD/CtrA/VexA family.</text>
</comment>
<evidence type="ECO:0000256" key="4">
    <source>
        <dbReference type="ARBA" id="ARBA00022452"/>
    </source>
</evidence>
<accession>A0A4R6ID25</accession>
<keyword evidence="12" id="KW-0564">Palmitate</keyword>
<name>A0A4R6ID25_9SPHI</name>
<evidence type="ECO:0000259" key="17">
    <source>
        <dbReference type="Pfam" id="PF10531"/>
    </source>
</evidence>
<evidence type="ECO:0000313" key="19">
    <source>
        <dbReference type="EMBL" id="TDO20163.1"/>
    </source>
</evidence>
<dbReference type="GO" id="GO:0006811">
    <property type="term" value="P:monoatomic ion transport"/>
    <property type="evidence" value="ECO:0007669"/>
    <property type="project" value="UniProtKB-KW"/>
</dbReference>
<dbReference type="Pfam" id="PF10531">
    <property type="entry name" value="SLBB"/>
    <property type="match status" value="3"/>
</dbReference>
<comment type="subcellular location">
    <subcellularLocation>
        <location evidence="1">Cell outer membrane</location>
        <topology evidence="1">Multi-pass membrane protein</topology>
    </subcellularLocation>
</comment>
<dbReference type="GO" id="GO:0009279">
    <property type="term" value="C:cell outer membrane"/>
    <property type="evidence" value="ECO:0007669"/>
    <property type="project" value="UniProtKB-SubCell"/>
</dbReference>
<dbReference type="InterPro" id="IPR003715">
    <property type="entry name" value="Poly_export_N"/>
</dbReference>
<dbReference type="AlphaFoldDB" id="A0A4R6ID25"/>
<evidence type="ECO:0000256" key="12">
    <source>
        <dbReference type="ARBA" id="ARBA00023139"/>
    </source>
</evidence>
<keyword evidence="15" id="KW-1133">Transmembrane helix</keyword>
<dbReference type="PANTHER" id="PTHR33619">
    <property type="entry name" value="POLYSACCHARIDE EXPORT PROTEIN GFCE-RELATED"/>
    <property type="match status" value="1"/>
</dbReference>
<proteinExistence type="inferred from homology"/>
<dbReference type="InterPro" id="IPR049712">
    <property type="entry name" value="Poly_export"/>
</dbReference>
<evidence type="ECO:0000313" key="20">
    <source>
        <dbReference type="Proteomes" id="UP000295499"/>
    </source>
</evidence>
<evidence type="ECO:0000259" key="18">
    <source>
        <dbReference type="Pfam" id="PF22461"/>
    </source>
</evidence>
<dbReference type="PANTHER" id="PTHR33619:SF3">
    <property type="entry name" value="POLYSACCHARIDE EXPORT PROTEIN GFCE-RELATED"/>
    <property type="match status" value="1"/>
</dbReference>
<evidence type="ECO:0000256" key="13">
    <source>
        <dbReference type="ARBA" id="ARBA00023237"/>
    </source>
</evidence>
<protein>
    <submittedName>
        <fullName evidence="19">Protein involved in polysaccharide export with SLBB domain</fullName>
    </submittedName>
</protein>
<feature type="domain" description="Soluble ligand binding" evidence="17">
    <location>
        <begin position="488"/>
        <end position="533"/>
    </location>
</feature>
<evidence type="ECO:0000256" key="8">
    <source>
        <dbReference type="ARBA" id="ARBA00023047"/>
    </source>
</evidence>
<dbReference type="GO" id="GO:0046930">
    <property type="term" value="C:pore complex"/>
    <property type="evidence" value="ECO:0007669"/>
    <property type="project" value="UniProtKB-KW"/>
</dbReference>
<dbReference type="InterPro" id="IPR054765">
    <property type="entry name" value="SLBB_dom"/>
</dbReference>
<evidence type="ECO:0000256" key="6">
    <source>
        <dbReference type="ARBA" id="ARBA00022692"/>
    </source>
</evidence>
<dbReference type="GO" id="GO:0015288">
    <property type="term" value="F:porin activity"/>
    <property type="evidence" value="ECO:0007669"/>
    <property type="project" value="UniProtKB-KW"/>
</dbReference>
<dbReference type="EMBL" id="SNWM01000005">
    <property type="protein sequence ID" value="TDO20163.1"/>
    <property type="molecule type" value="Genomic_DNA"/>
</dbReference>
<keyword evidence="7" id="KW-0732">Signal</keyword>
<reference evidence="19 20" key="1">
    <citation type="submission" date="2019-03" db="EMBL/GenBank/DDBJ databases">
        <title>Genomic Encyclopedia of Archaeal and Bacterial Type Strains, Phase II (KMG-II): from individual species to whole genera.</title>
        <authorList>
            <person name="Goeker M."/>
        </authorList>
    </citation>
    <scope>NUCLEOTIDE SEQUENCE [LARGE SCALE GENOMIC DNA]</scope>
    <source>
        <strain evidence="19 20">DSM 19034</strain>
    </source>
</reference>
<feature type="domain" description="Soluble ligand binding" evidence="17">
    <location>
        <begin position="315"/>
        <end position="358"/>
    </location>
</feature>
<keyword evidence="14" id="KW-0449">Lipoprotein</keyword>
<feature type="domain" description="SLBB" evidence="18">
    <location>
        <begin position="231"/>
        <end position="308"/>
    </location>
</feature>
<evidence type="ECO:0000256" key="10">
    <source>
        <dbReference type="ARBA" id="ARBA00023114"/>
    </source>
</evidence>
<sequence length="769" mass="84102">MRFKIILFILFTGLTLINFRGSAQTISTDNISKVKVDQLSDQQILAIWAKFEASGLSEDAAMKMLIDRGLDPTEADKFKKRLSEVQAGGKGKSDATVSIKKPELKVGRDTTPVVSPKPVIKPSKIYGSDFFSNPNLKFEPNLRLATPKGYVLGPDDEVVVLLNGLNETSVTAKISPDGNLKIPNAGLVYLNGYTIEQATNLIKQKMQKVYPALASGQTKLTVNLGSVRSIRVTVIGEAMQPGTYTLSSLSTLFNALYLSGGPAPGGSLRNIEVIRGNRVIKTVDFYTFLQRGVLEGNVSLQDQDVIRIPVYTKRVAIDGQVKRPGLYELKNAETLSDLITYTGGFSDLAYRDIAKVTQITNKERSVKDIPADLFDRFVLRNADSVYFGAVLSRFANRVVIEGAVYRPGTFELTPNTTLKSLIAKADGLRDDASLNQGYIKRISPNLDKLMIPFDLSKLLSGSNDIPLLREDSVMIFSVQDLKDESSITMGGFVRMPGNFTYRKGMTVGDAVAMAGGFTNDAASHRLEISRLVKNTSDVVSNQLLTIITVNLDSALSSSAGDLPLEPLDYLYVPRLVNYRTLGSVRIRGEVLFPGDYPVQRRDETGNEFIIRAGGITPVGSLANAKIYRNGTRVDIDLTGQDKRQVKSSMIFMAGDSVYIPRETPFVEVVGAVNNPQLLNYVSRSFKYYTNAAGGTKENARLKGAYVQYANGTNQPVKHFLFFRNYPTVTPGSKIVVPEKTFKLKLGVGEISAITSAIGALVTLIAILVK</sequence>
<dbReference type="RefSeq" id="WP_133558516.1">
    <property type="nucleotide sequence ID" value="NZ_SNWM01000005.1"/>
</dbReference>
<dbReference type="OrthoDB" id="9808948at2"/>
<evidence type="ECO:0000256" key="1">
    <source>
        <dbReference type="ARBA" id="ARBA00004571"/>
    </source>
</evidence>
<evidence type="ECO:0000256" key="11">
    <source>
        <dbReference type="ARBA" id="ARBA00023136"/>
    </source>
</evidence>
<keyword evidence="9" id="KW-0406">Ion transport</keyword>
<feature type="domain" description="Soluble ligand binding" evidence="17">
    <location>
        <begin position="398"/>
        <end position="448"/>
    </location>
</feature>
<evidence type="ECO:0000256" key="7">
    <source>
        <dbReference type="ARBA" id="ARBA00022729"/>
    </source>
</evidence>
<evidence type="ECO:0000259" key="16">
    <source>
        <dbReference type="Pfam" id="PF02563"/>
    </source>
</evidence>
<evidence type="ECO:0000256" key="9">
    <source>
        <dbReference type="ARBA" id="ARBA00023065"/>
    </source>
</evidence>
<evidence type="ECO:0000256" key="3">
    <source>
        <dbReference type="ARBA" id="ARBA00022448"/>
    </source>
</evidence>
<keyword evidence="5" id="KW-0762">Sugar transport</keyword>
<evidence type="ECO:0000256" key="2">
    <source>
        <dbReference type="ARBA" id="ARBA00009450"/>
    </source>
</evidence>
<evidence type="ECO:0000256" key="5">
    <source>
        <dbReference type="ARBA" id="ARBA00022597"/>
    </source>
</evidence>
<keyword evidence="6 15" id="KW-0812">Transmembrane</keyword>
<keyword evidence="3" id="KW-0813">Transport</keyword>
<dbReference type="Pfam" id="PF02563">
    <property type="entry name" value="Poly_export"/>
    <property type="match status" value="1"/>
</dbReference>
<evidence type="ECO:0000256" key="15">
    <source>
        <dbReference type="SAM" id="Phobius"/>
    </source>
</evidence>
<comment type="caution">
    <text evidence="19">The sequence shown here is derived from an EMBL/GenBank/DDBJ whole genome shotgun (WGS) entry which is preliminary data.</text>
</comment>
<keyword evidence="20" id="KW-1185">Reference proteome</keyword>
<dbReference type="Gene3D" id="3.10.560.10">
    <property type="entry name" value="Outer membrane lipoprotein wza domain like"/>
    <property type="match status" value="6"/>
</dbReference>
<organism evidence="19 20">
    <name type="scientific">Pedobacter duraquae</name>
    <dbReference type="NCBI Taxonomy" id="425511"/>
    <lineage>
        <taxon>Bacteria</taxon>
        <taxon>Pseudomonadati</taxon>
        <taxon>Bacteroidota</taxon>
        <taxon>Sphingobacteriia</taxon>
        <taxon>Sphingobacteriales</taxon>
        <taxon>Sphingobacteriaceae</taxon>
        <taxon>Pedobacter</taxon>
    </lineage>
</organism>
<dbReference type="GO" id="GO:0015159">
    <property type="term" value="F:polysaccharide transmembrane transporter activity"/>
    <property type="evidence" value="ECO:0007669"/>
    <property type="project" value="InterPro"/>
</dbReference>